<dbReference type="AlphaFoldDB" id="A0AAV6SAL5"/>
<protein>
    <submittedName>
        <fullName evidence="1">Uncharacterized protein</fullName>
    </submittedName>
</protein>
<evidence type="ECO:0000313" key="1">
    <source>
        <dbReference type="EMBL" id="KAG7514569.1"/>
    </source>
</evidence>
<feature type="non-terminal residue" evidence="1">
    <location>
        <position position="51"/>
    </location>
</feature>
<reference evidence="1 2" key="1">
    <citation type="journal article" date="2021" name="Sci. Rep.">
        <title>Chromosome anchoring in Senegalese sole (Solea senegalensis) reveals sex-associated markers and genome rearrangements in flatfish.</title>
        <authorList>
            <person name="Guerrero-Cozar I."/>
            <person name="Gomez-Garrido J."/>
            <person name="Berbel C."/>
            <person name="Martinez-Blanch J.F."/>
            <person name="Alioto T."/>
            <person name="Claros M.G."/>
            <person name="Gagnaire P.A."/>
            <person name="Manchado M."/>
        </authorList>
    </citation>
    <scope>NUCLEOTIDE SEQUENCE [LARGE SCALE GENOMIC DNA]</scope>
    <source>
        <strain evidence="1">Sse05_10M</strain>
    </source>
</reference>
<sequence length="51" mass="5627">MAGRQGQLVLRFSLPVCQRVSHVIVTSLRLSKPSGMCHRPPASQRRGEVAQ</sequence>
<evidence type="ECO:0000313" key="2">
    <source>
        <dbReference type="Proteomes" id="UP000693946"/>
    </source>
</evidence>
<keyword evidence="2" id="KW-1185">Reference proteome</keyword>
<organism evidence="1 2">
    <name type="scientific">Solea senegalensis</name>
    <name type="common">Senegalese sole</name>
    <dbReference type="NCBI Taxonomy" id="28829"/>
    <lineage>
        <taxon>Eukaryota</taxon>
        <taxon>Metazoa</taxon>
        <taxon>Chordata</taxon>
        <taxon>Craniata</taxon>
        <taxon>Vertebrata</taxon>
        <taxon>Euteleostomi</taxon>
        <taxon>Actinopterygii</taxon>
        <taxon>Neopterygii</taxon>
        <taxon>Teleostei</taxon>
        <taxon>Neoteleostei</taxon>
        <taxon>Acanthomorphata</taxon>
        <taxon>Carangaria</taxon>
        <taxon>Pleuronectiformes</taxon>
        <taxon>Pleuronectoidei</taxon>
        <taxon>Soleidae</taxon>
        <taxon>Solea</taxon>
    </lineage>
</organism>
<gene>
    <name evidence="1" type="ORF">JOB18_037267</name>
</gene>
<dbReference type="EMBL" id="JAGKHQ010000006">
    <property type="protein sequence ID" value="KAG7514569.1"/>
    <property type="molecule type" value="Genomic_DNA"/>
</dbReference>
<dbReference type="Proteomes" id="UP000693946">
    <property type="component" value="Linkage Group LG14"/>
</dbReference>
<comment type="caution">
    <text evidence="1">The sequence shown here is derived from an EMBL/GenBank/DDBJ whole genome shotgun (WGS) entry which is preliminary data.</text>
</comment>
<accession>A0AAV6SAL5</accession>
<name>A0AAV6SAL5_SOLSE</name>
<proteinExistence type="predicted"/>